<evidence type="ECO:0000313" key="4">
    <source>
        <dbReference type="Proteomes" id="UP001257895"/>
    </source>
</evidence>
<evidence type="ECO:0000256" key="2">
    <source>
        <dbReference type="SAM" id="Phobius"/>
    </source>
</evidence>
<feature type="transmembrane region" description="Helical" evidence="2">
    <location>
        <begin position="12"/>
        <end position="38"/>
    </location>
</feature>
<feature type="transmembrane region" description="Helical" evidence="2">
    <location>
        <begin position="76"/>
        <end position="101"/>
    </location>
</feature>
<dbReference type="Pfam" id="PF25637">
    <property type="entry name" value="DUF7942"/>
    <property type="match status" value="2"/>
</dbReference>
<keyword evidence="4" id="KW-1185">Reference proteome</keyword>
<reference evidence="3 4" key="1">
    <citation type="submission" date="2023-05" db="EMBL/GenBank/DDBJ databases">
        <title>Streptomyces fuscus sp. nov., a brown-black pigment producing actinomyces isolated from dry sand of Sea duck farm.</title>
        <authorList>
            <person name="Xie J."/>
            <person name="Shen N."/>
        </authorList>
    </citation>
    <scope>NUCLEOTIDE SEQUENCE [LARGE SCALE GENOMIC DNA]</scope>
    <source>
        <strain evidence="3 4">CGMCC 4.1883</strain>
    </source>
</reference>
<protein>
    <recommendedName>
        <fullName evidence="5">Integral membrane protein</fullName>
    </recommendedName>
</protein>
<evidence type="ECO:0008006" key="5">
    <source>
        <dbReference type="Google" id="ProtNLM"/>
    </source>
</evidence>
<dbReference type="InterPro" id="IPR057702">
    <property type="entry name" value="DUF7942"/>
</dbReference>
<feature type="transmembrane region" description="Helical" evidence="2">
    <location>
        <begin position="184"/>
        <end position="205"/>
    </location>
</feature>
<sequence>MPTSPRFGPRRLLALATDSLAARAYLGLVALGFAAMFLDPDSPFAMAPMVLTAPLSFLPVFVPVGAGVAGGGAAEVAAAVVFVGWMLLCALANAAALGALLRRPDRIPDRRPDLAPDRRPDLAPDRRPDLAPDRAPVQTPPARPRRALLSAAVDNWPARIYVAVVAAALGTFLYAVLLSPDPGFAGIWPLLAAAPLSFLAAAVSLPAEFGLPWMSTLVFTAGIVLAGLVNAVLIGRLTRRIGGPAARG</sequence>
<dbReference type="NCBIfam" id="NF046119">
    <property type="entry name" value="memb_SCO4225"/>
    <property type="match status" value="2"/>
</dbReference>
<name>A0ABU3J5X1_9ACTN</name>
<keyword evidence="2" id="KW-0472">Membrane</keyword>
<dbReference type="RefSeq" id="WP_346082546.1">
    <property type="nucleotide sequence ID" value="NZ_BAAAGV010000002.1"/>
</dbReference>
<dbReference type="Proteomes" id="UP001257895">
    <property type="component" value="Unassembled WGS sequence"/>
</dbReference>
<feature type="compositionally biased region" description="Basic and acidic residues" evidence="1">
    <location>
        <begin position="108"/>
        <end position="132"/>
    </location>
</feature>
<accession>A0ABU3J5X1</accession>
<evidence type="ECO:0000313" key="3">
    <source>
        <dbReference type="EMBL" id="MDT6970453.1"/>
    </source>
</evidence>
<feature type="region of interest" description="Disordered" evidence="1">
    <location>
        <begin position="108"/>
        <end position="143"/>
    </location>
</feature>
<gene>
    <name evidence="3" type="ORF">QNO05_11445</name>
</gene>
<keyword evidence="2" id="KW-1133">Transmembrane helix</keyword>
<dbReference type="EMBL" id="JASKMB010000008">
    <property type="protein sequence ID" value="MDT6970453.1"/>
    <property type="molecule type" value="Genomic_DNA"/>
</dbReference>
<organism evidence="3 4">
    <name type="scientific">Streptomyces thermocarboxydus</name>
    <dbReference type="NCBI Taxonomy" id="59299"/>
    <lineage>
        <taxon>Bacteria</taxon>
        <taxon>Bacillati</taxon>
        <taxon>Actinomycetota</taxon>
        <taxon>Actinomycetes</taxon>
        <taxon>Kitasatosporales</taxon>
        <taxon>Streptomycetaceae</taxon>
        <taxon>Streptomyces</taxon>
    </lineage>
</organism>
<evidence type="ECO:0000256" key="1">
    <source>
        <dbReference type="SAM" id="MobiDB-lite"/>
    </source>
</evidence>
<keyword evidence="2" id="KW-0812">Transmembrane</keyword>
<comment type="caution">
    <text evidence="3">The sequence shown here is derived from an EMBL/GenBank/DDBJ whole genome shotgun (WGS) entry which is preliminary data.</text>
</comment>
<feature type="transmembrane region" description="Helical" evidence="2">
    <location>
        <begin position="44"/>
        <end position="64"/>
    </location>
</feature>
<feature type="transmembrane region" description="Helical" evidence="2">
    <location>
        <begin position="158"/>
        <end position="177"/>
    </location>
</feature>
<feature type="transmembrane region" description="Helical" evidence="2">
    <location>
        <begin position="211"/>
        <end position="233"/>
    </location>
</feature>
<proteinExistence type="predicted"/>